<dbReference type="SMART" id="SM00382">
    <property type="entry name" value="AAA"/>
    <property type="match status" value="1"/>
</dbReference>
<keyword evidence="8" id="KW-1185">Reference proteome</keyword>
<evidence type="ECO:0000256" key="3">
    <source>
        <dbReference type="ARBA" id="ARBA00022840"/>
    </source>
</evidence>
<evidence type="ECO:0000313" key="6">
    <source>
        <dbReference type="EMBL" id="PEG53801.1"/>
    </source>
</evidence>
<dbReference type="EMBL" id="PDCR01000017">
    <property type="protein sequence ID" value="PEG53801.1"/>
    <property type="molecule type" value="Genomic_DNA"/>
</dbReference>
<evidence type="ECO:0000256" key="2">
    <source>
        <dbReference type="ARBA" id="ARBA00022741"/>
    </source>
</evidence>
<dbReference type="STRING" id="1801.BRW64_21310"/>
<keyword evidence="3 5" id="KW-0067">ATP-binding</keyword>
<dbReference type="AlphaFoldDB" id="A0A1Q4H7V0"/>
<dbReference type="Proteomes" id="UP000220340">
    <property type="component" value="Unassembled WGS sequence"/>
</dbReference>
<dbReference type="InterPro" id="IPR003439">
    <property type="entry name" value="ABC_transporter-like_ATP-bd"/>
</dbReference>
<protein>
    <submittedName>
        <fullName evidence="5">ABC transporter ATP-binding protein</fullName>
    </submittedName>
</protein>
<evidence type="ECO:0000256" key="1">
    <source>
        <dbReference type="ARBA" id="ARBA00022448"/>
    </source>
</evidence>
<name>A0A1Q4H7V0_9MYCO</name>
<comment type="caution">
    <text evidence="5">The sequence shown here is derived from an EMBL/GenBank/DDBJ whole genome shotgun (WGS) entry which is preliminary data.</text>
</comment>
<dbReference type="InterPro" id="IPR027417">
    <property type="entry name" value="P-loop_NTPase"/>
</dbReference>
<organism evidence="5 7">
    <name type="scientific">Mycolicibacterium diernhoferi</name>
    <dbReference type="NCBI Taxonomy" id="1801"/>
    <lineage>
        <taxon>Bacteria</taxon>
        <taxon>Bacillati</taxon>
        <taxon>Actinomycetota</taxon>
        <taxon>Actinomycetes</taxon>
        <taxon>Mycobacteriales</taxon>
        <taxon>Mycobacteriaceae</taxon>
        <taxon>Mycolicibacterium</taxon>
    </lineage>
</organism>
<dbReference type="InterPro" id="IPR017871">
    <property type="entry name" value="ABC_transporter-like_CS"/>
</dbReference>
<dbReference type="Pfam" id="PF00005">
    <property type="entry name" value="ABC_tran"/>
    <property type="match status" value="1"/>
</dbReference>
<dbReference type="FunFam" id="3.40.50.300:FF:000134">
    <property type="entry name" value="Iron-enterobactin ABC transporter ATP-binding protein"/>
    <property type="match status" value="1"/>
</dbReference>
<reference evidence="6 8" key="2">
    <citation type="submission" date="2017-10" db="EMBL/GenBank/DDBJ databases">
        <title>The new phylogeny of genus Mycobacterium.</title>
        <authorList>
            <person name="Tortoli E."/>
            <person name="Trovato A."/>
            <person name="Cirillo D.M."/>
        </authorList>
    </citation>
    <scope>NUCLEOTIDE SEQUENCE [LARGE SCALE GENOMIC DNA]</scope>
    <source>
        <strain evidence="6 8">IP141170001</strain>
    </source>
</reference>
<sequence length="266" mass="28646">MSAARLDADGVSVEVAGRRILDEVTVRAAPGQVVGIVGPNGCGKSTLLRALVRTLTPVSGTIRLDGIDIATLPVRRTAQLMAAVLQDATGDFDLRARDVVAMGRAPFKRMFARDGAEDERLIDEALALVGAGHLADRPIALMSGGERQRVLIARALAQQPRLLVLDEPTNHLDIRHQFDVLALPGALGVTAVVALHDLNLAAHYCDLIHVLDRGRQVCSGEPAEVLTTDLIRSVYGVRAEVRPHPDTGRPQVTYDPDDFADQRPFL</sequence>
<keyword evidence="1" id="KW-0813">Transport</keyword>
<dbReference type="GO" id="GO:0016887">
    <property type="term" value="F:ATP hydrolysis activity"/>
    <property type="evidence" value="ECO:0007669"/>
    <property type="project" value="InterPro"/>
</dbReference>
<evidence type="ECO:0000259" key="4">
    <source>
        <dbReference type="PROSITE" id="PS50893"/>
    </source>
</evidence>
<dbReference type="SUPFAM" id="SSF52540">
    <property type="entry name" value="P-loop containing nucleoside triphosphate hydrolases"/>
    <property type="match status" value="1"/>
</dbReference>
<dbReference type="PROSITE" id="PS50893">
    <property type="entry name" value="ABC_TRANSPORTER_2"/>
    <property type="match status" value="1"/>
</dbReference>
<evidence type="ECO:0000313" key="7">
    <source>
        <dbReference type="Proteomes" id="UP000191039"/>
    </source>
</evidence>
<dbReference type="PROSITE" id="PS00211">
    <property type="entry name" value="ABC_TRANSPORTER_1"/>
    <property type="match status" value="1"/>
</dbReference>
<evidence type="ECO:0000313" key="8">
    <source>
        <dbReference type="Proteomes" id="UP000220340"/>
    </source>
</evidence>
<dbReference type="Proteomes" id="UP000191039">
    <property type="component" value="Unassembled WGS sequence"/>
</dbReference>
<reference evidence="5 7" key="1">
    <citation type="submission" date="2016-09" db="EMBL/GenBank/DDBJ databases">
        <title>genome sequences of unsequenced Mycobacteria.</title>
        <authorList>
            <person name="Greninger A.L."/>
            <person name="Jerome K.R."/>
            <person name="Mcnair B."/>
            <person name="Wallis C."/>
            <person name="Fang F."/>
        </authorList>
    </citation>
    <scope>NUCLEOTIDE SEQUENCE [LARGE SCALE GENOMIC DNA]</scope>
    <source>
        <strain evidence="5 7">BM1</strain>
    </source>
</reference>
<dbReference type="RefSeq" id="WP_073858450.1">
    <property type="nucleotide sequence ID" value="NZ_BAAATC010000015.1"/>
</dbReference>
<feature type="domain" description="ABC transporter" evidence="4">
    <location>
        <begin position="6"/>
        <end position="238"/>
    </location>
</feature>
<dbReference type="CDD" id="cd03214">
    <property type="entry name" value="ABC_Iron-Siderophores_B12_Hemin"/>
    <property type="match status" value="1"/>
</dbReference>
<proteinExistence type="predicted"/>
<dbReference type="GO" id="GO:0005524">
    <property type="term" value="F:ATP binding"/>
    <property type="evidence" value="ECO:0007669"/>
    <property type="project" value="UniProtKB-KW"/>
</dbReference>
<dbReference type="PANTHER" id="PTHR42794:SF2">
    <property type="entry name" value="ABC TRANSPORTER ATP-BINDING PROTEIN"/>
    <property type="match status" value="1"/>
</dbReference>
<dbReference type="OrthoDB" id="3579586at2"/>
<dbReference type="PANTHER" id="PTHR42794">
    <property type="entry name" value="HEMIN IMPORT ATP-BINDING PROTEIN HMUV"/>
    <property type="match status" value="1"/>
</dbReference>
<dbReference type="EMBL" id="MIJD01000180">
    <property type="protein sequence ID" value="OPE53170.1"/>
    <property type="molecule type" value="Genomic_DNA"/>
</dbReference>
<accession>A0A1Q4H7V0</accession>
<keyword evidence="2" id="KW-0547">Nucleotide-binding</keyword>
<dbReference type="Gene3D" id="3.40.50.300">
    <property type="entry name" value="P-loop containing nucleotide triphosphate hydrolases"/>
    <property type="match status" value="1"/>
</dbReference>
<dbReference type="InterPro" id="IPR003593">
    <property type="entry name" value="AAA+_ATPase"/>
</dbReference>
<evidence type="ECO:0000313" key="5">
    <source>
        <dbReference type="EMBL" id="OPE53170.1"/>
    </source>
</evidence>
<gene>
    <name evidence="5" type="ORF">BV510_16970</name>
    <name evidence="6" type="ORF">CRI78_14465</name>
</gene>